<proteinExistence type="predicted"/>
<organism evidence="2">
    <name type="scientific">Wolbachia endosymbiont of Polyergus mexicanus</name>
    <dbReference type="NCBI Taxonomy" id="3171167"/>
    <lineage>
        <taxon>Bacteria</taxon>
        <taxon>Pseudomonadati</taxon>
        <taxon>Pseudomonadota</taxon>
        <taxon>Alphaproteobacteria</taxon>
        <taxon>Rickettsiales</taxon>
        <taxon>Anaplasmataceae</taxon>
        <taxon>Wolbachieae</taxon>
        <taxon>Wolbachia</taxon>
    </lineage>
</organism>
<dbReference type="EMBL" id="CP158586">
    <property type="protein sequence ID" value="XCA32956.1"/>
    <property type="molecule type" value="Genomic_DNA"/>
</dbReference>
<name>A0AAU7YHJ4_9RICK</name>
<evidence type="ECO:0000313" key="2">
    <source>
        <dbReference type="EMBL" id="XCA32956.1"/>
    </source>
</evidence>
<protein>
    <recommendedName>
        <fullName evidence="3">Transposase</fullName>
    </recommendedName>
</protein>
<reference evidence="2" key="1">
    <citation type="submission" date="2024-06" db="EMBL/GenBank/DDBJ databases">
        <title>Genome assembly of the Polyergus mexicanus.</title>
        <authorList>
            <person name="Cash E."/>
            <person name="Tustsui N.D."/>
            <person name="Ward P."/>
            <person name="Nguyen O."/>
            <person name="Sahasrabudhe R."/>
            <person name="Fairbairn C.W."/>
            <person name="Seligmann W.E."/>
            <person name="Sacco S."/>
            <person name="Beraut E."/>
            <person name="Miller C."/>
            <person name="Toffelmier E."/>
            <person name="Shaffer H.B."/>
        </authorList>
    </citation>
    <scope>NUCLEOTIDE SEQUENCE</scope>
    <source>
        <strain evidence="2">NDT 795.1</strain>
    </source>
</reference>
<feature type="transmembrane region" description="Helical" evidence="1">
    <location>
        <begin position="20"/>
        <end position="42"/>
    </location>
</feature>
<keyword evidence="1" id="KW-0472">Membrane</keyword>
<accession>A0AAU7YHJ4</accession>
<dbReference type="AlphaFoldDB" id="A0AAU7YHJ4"/>
<evidence type="ECO:0008006" key="3">
    <source>
        <dbReference type="Google" id="ProtNLM"/>
    </source>
</evidence>
<keyword evidence="1" id="KW-0812">Transmembrane</keyword>
<keyword evidence="1" id="KW-1133">Transmembrane helix</keyword>
<sequence length="47" mass="5204">MTQNLSLICAGSMTKFSKKLRVSFGGLHKIIAAACLLNFFYIQPNRA</sequence>
<gene>
    <name evidence="2" type="ORF">ABS808_04015</name>
</gene>
<evidence type="ECO:0000256" key="1">
    <source>
        <dbReference type="SAM" id="Phobius"/>
    </source>
</evidence>